<protein>
    <submittedName>
        <fullName evidence="1">Uncharacterized protein</fullName>
    </submittedName>
</protein>
<feature type="non-terminal residue" evidence="1">
    <location>
        <position position="1"/>
    </location>
</feature>
<dbReference type="EMBL" id="WHUW01000064">
    <property type="protein sequence ID" value="KAF8429961.1"/>
    <property type="molecule type" value="Genomic_DNA"/>
</dbReference>
<evidence type="ECO:0000313" key="1">
    <source>
        <dbReference type="EMBL" id="KAF8429961.1"/>
    </source>
</evidence>
<dbReference type="Proteomes" id="UP001194468">
    <property type="component" value="Unassembled WGS sequence"/>
</dbReference>
<proteinExistence type="predicted"/>
<evidence type="ECO:0000313" key="2">
    <source>
        <dbReference type="Proteomes" id="UP001194468"/>
    </source>
</evidence>
<accession>A0AAD4BHH3</accession>
<dbReference type="AlphaFoldDB" id="A0AAD4BHH3"/>
<name>A0AAD4BHH3_BOLED</name>
<comment type="caution">
    <text evidence="1">The sequence shown here is derived from an EMBL/GenBank/DDBJ whole genome shotgun (WGS) entry which is preliminary data.</text>
</comment>
<reference evidence="1" key="2">
    <citation type="journal article" date="2020" name="Nat. Commun.">
        <title>Large-scale genome sequencing of mycorrhizal fungi provides insights into the early evolution of symbiotic traits.</title>
        <authorList>
            <person name="Miyauchi S."/>
            <person name="Kiss E."/>
            <person name="Kuo A."/>
            <person name="Drula E."/>
            <person name="Kohler A."/>
            <person name="Sanchez-Garcia M."/>
            <person name="Morin E."/>
            <person name="Andreopoulos B."/>
            <person name="Barry K.W."/>
            <person name="Bonito G."/>
            <person name="Buee M."/>
            <person name="Carver A."/>
            <person name="Chen C."/>
            <person name="Cichocki N."/>
            <person name="Clum A."/>
            <person name="Culley D."/>
            <person name="Crous P.W."/>
            <person name="Fauchery L."/>
            <person name="Girlanda M."/>
            <person name="Hayes R.D."/>
            <person name="Keri Z."/>
            <person name="LaButti K."/>
            <person name="Lipzen A."/>
            <person name="Lombard V."/>
            <person name="Magnuson J."/>
            <person name="Maillard F."/>
            <person name="Murat C."/>
            <person name="Nolan M."/>
            <person name="Ohm R.A."/>
            <person name="Pangilinan J."/>
            <person name="Pereira M.F."/>
            <person name="Perotto S."/>
            <person name="Peter M."/>
            <person name="Pfister S."/>
            <person name="Riley R."/>
            <person name="Sitrit Y."/>
            <person name="Stielow J.B."/>
            <person name="Szollosi G."/>
            <person name="Zifcakova L."/>
            <person name="Stursova M."/>
            <person name="Spatafora J.W."/>
            <person name="Tedersoo L."/>
            <person name="Vaario L.M."/>
            <person name="Yamada A."/>
            <person name="Yan M."/>
            <person name="Wang P."/>
            <person name="Xu J."/>
            <person name="Bruns T."/>
            <person name="Baldrian P."/>
            <person name="Vilgalys R."/>
            <person name="Dunand C."/>
            <person name="Henrissat B."/>
            <person name="Grigoriev I.V."/>
            <person name="Hibbett D."/>
            <person name="Nagy L.G."/>
            <person name="Martin F.M."/>
        </authorList>
    </citation>
    <scope>NUCLEOTIDE SEQUENCE</scope>
    <source>
        <strain evidence="1">BED1</strain>
    </source>
</reference>
<reference evidence="1" key="1">
    <citation type="submission" date="2019-10" db="EMBL/GenBank/DDBJ databases">
        <authorList>
            <consortium name="DOE Joint Genome Institute"/>
            <person name="Kuo A."/>
            <person name="Miyauchi S."/>
            <person name="Kiss E."/>
            <person name="Drula E."/>
            <person name="Kohler A."/>
            <person name="Sanchez-Garcia M."/>
            <person name="Andreopoulos B."/>
            <person name="Barry K.W."/>
            <person name="Bonito G."/>
            <person name="Buee M."/>
            <person name="Carver A."/>
            <person name="Chen C."/>
            <person name="Cichocki N."/>
            <person name="Clum A."/>
            <person name="Culley D."/>
            <person name="Crous P.W."/>
            <person name="Fauchery L."/>
            <person name="Girlanda M."/>
            <person name="Hayes R."/>
            <person name="Keri Z."/>
            <person name="LaButti K."/>
            <person name="Lipzen A."/>
            <person name="Lombard V."/>
            <person name="Magnuson J."/>
            <person name="Maillard F."/>
            <person name="Morin E."/>
            <person name="Murat C."/>
            <person name="Nolan M."/>
            <person name="Ohm R."/>
            <person name="Pangilinan J."/>
            <person name="Pereira M."/>
            <person name="Perotto S."/>
            <person name="Peter M."/>
            <person name="Riley R."/>
            <person name="Sitrit Y."/>
            <person name="Stielow B."/>
            <person name="Szollosi G."/>
            <person name="Zifcakova L."/>
            <person name="Stursova M."/>
            <person name="Spatafora J.W."/>
            <person name="Tedersoo L."/>
            <person name="Vaario L.-M."/>
            <person name="Yamada A."/>
            <person name="Yan M."/>
            <person name="Wang P."/>
            <person name="Xu J."/>
            <person name="Bruns T."/>
            <person name="Baldrian P."/>
            <person name="Vilgalys R."/>
            <person name="Henrissat B."/>
            <person name="Grigoriev I.V."/>
            <person name="Hibbett D."/>
            <person name="Nagy L.G."/>
            <person name="Martin F.M."/>
        </authorList>
    </citation>
    <scope>NUCLEOTIDE SEQUENCE</scope>
    <source>
        <strain evidence="1">BED1</strain>
    </source>
</reference>
<gene>
    <name evidence="1" type="ORF">L210DRAFT_949439</name>
</gene>
<organism evidence="1 2">
    <name type="scientific">Boletus edulis BED1</name>
    <dbReference type="NCBI Taxonomy" id="1328754"/>
    <lineage>
        <taxon>Eukaryota</taxon>
        <taxon>Fungi</taxon>
        <taxon>Dikarya</taxon>
        <taxon>Basidiomycota</taxon>
        <taxon>Agaricomycotina</taxon>
        <taxon>Agaricomycetes</taxon>
        <taxon>Agaricomycetidae</taxon>
        <taxon>Boletales</taxon>
        <taxon>Boletineae</taxon>
        <taxon>Boletaceae</taxon>
        <taxon>Boletoideae</taxon>
        <taxon>Boletus</taxon>
    </lineage>
</organism>
<sequence>LSRRVDDFETQGKSEGRHWTLEGKCEQAVATAKADGQRKGVMVVSTRKNYVHTFVPFMCEG</sequence>
<keyword evidence="2" id="KW-1185">Reference proteome</keyword>